<dbReference type="AlphaFoldDB" id="A0A8J3JDN3"/>
<evidence type="ECO:0000313" key="2">
    <source>
        <dbReference type="EMBL" id="GIF78773.1"/>
    </source>
</evidence>
<dbReference type="Proteomes" id="UP000601223">
    <property type="component" value="Unassembled WGS sequence"/>
</dbReference>
<reference evidence="2 3" key="1">
    <citation type="submission" date="2021-01" db="EMBL/GenBank/DDBJ databases">
        <title>Whole genome shotgun sequence of Catellatospora bangladeshensis NBRC 107357.</title>
        <authorList>
            <person name="Komaki H."/>
            <person name="Tamura T."/>
        </authorList>
    </citation>
    <scope>NUCLEOTIDE SEQUENCE [LARGE SCALE GENOMIC DNA]</scope>
    <source>
        <strain evidence="2 3">NBRC 107357</strain>
    </source>
</reference>
<feature type="compositionally biased region" description="Pro residues" evidence="1">
    <location>
        <begin position="348"/>
        <end position="363"/>
    </location>
</feature>
<proteinExistence type="predicted"/>
<feature type="region of interest" description="Disordered" evidence="1">
    <location>
        <begin position="336"/>
        <end position="376"/>
    </location>
</feature>
<dbReference type="EMBL" id="BONF01000001">
    <property type="protein sequence ID" value="GIF78773.1"/>
    <property type="molecule type" value="Genomic_DNA"/>
</dbReference>
<feature type="region of interest" description="Disordered" evidence="1">
    <location>
        <begin position="147"/>
        <end position="173"/>
    </location>
</feature>
<gene>
    <name evidence="2" type="ORF">Cba03nite_01220</name>
</gene>
<feature type="region of interest" description="Disordered" evidence="1">
    <location>
        <begin position="205"/>
        <end position="226"/>
    </location>
</feature>
<dbReference type="RefSeq" id="WP_203740409.1">
    <property type="nucleotide sequence ID" value="NZ_BONF01000001.1"/>
</dbReference>
<evidence type="ECO:0000313" key="3">
    <source>
        <dbReference type="Proteomes" id="UP000601223"/>
    </source>
</evidence>
<feature type="compositionally biased region" description="Low complexity" evidence="1">
    <location>
        <begin position="209"/>
        <end position="226"/>
    </location>
</feature>
<comment type="caution">
    <text evidence="2">The sequence shown here is derived from an EMBL/GenBank/DDBJ whole genome shotgun (WGS) entry which is preliminary data.</text>
</comment>
<name>A0A8J3JDN3_9ACTN</name>
<organism evidence="2 3">
    <name type="scientific">Catellatospora bangladeshensis</name>
    <dbReference type="NCBI Taxonomy" id="310355"/>
    <lineage>
        <taxon>Bacteria</taxon>
        <taxon>Bacillati</taxon>
        <taxon>Actinomycetota</taxon>
        <taxon>Actinomycetes</taxon>
        <taxon>Micromonosporales</taxon>
        <taxon>Micromonosporaceae</taxon>
        <taxon>Catellatospora</taxon>
    </lineage>
</organism>
<accession>A0A8J3JDN3</accession>
<sequence>MTDTRSGPADAHLVDLAVPAGRRAATGADAACTGAVLRRLLRDVLPPDARVLAAGPHAPDVIALVARHAAHTTVLVGEPEQARELAAVYPAGVDVRVGAVGGAAEHVPFDAVLALDGLDHVPGLDGQEPWIHRLHLLIAYATGAPQQGLPAGRRGPDGDRPPPPDGAVPDSAEAAGAVMPRVKPVLVVGCLNAFSLVGLLDARPPGQRPVVRGAPRAARDGAAPPGSPAALAAALDAAGVLPGTLYAAFGPDGMPHTLLDTALTVDADGFAARAAIRGMEAAARDLPLVSPIGGAAAAAADAGLLAALPERWLAVSGARGRPLYTRGGGDLAVAAEPEPDGWRLTPVADPPAPGRAVPDPGPSPLGASAAAVPERVPEGETVERLLRRQAATGDVTAVRVLAAELGAWLRAYHVDRPDALVCLDDLVPDGPDLVPGVLGRVWGEPVGSGEVLAAAWHRWHERLAAAGGEHPWPPWMSADDLVAVWLDAAGEPPAPEILAQGRRIAAALREAEGPPTAPADLRTALAAAASAGEHTAQLSAHIAGLTRTLQLRDEQLRVREERIRAQRAELRRIRGSRSFRLVRLLQRPRELARALARRLHLR</sequence>
<keyword evidence="3" id="KW-1185">Reference proteome</keyword>
<protein>
    <submittedName>
        <fullName evidence="2">Uncharacterized protein</fullName>
    </submittedName>
</protein>
<evidence type="ECO:0000256" key="1">
    <source>
        <dbReference type="SAM" id="MobiDB-lite"/>
    </source>
</evidence>